<proteinExistence type="predicted"/>
<reference evidence="4" key="2">
    <citation type="submission" date="2013-12" db="EMBL/GenBank/DDBJ databases">
        <title>Evolution of pathogenesis and genome organization in the Tremellales.</title>
        <authorList>
            <person name="Cuomo C."/>
            <person name="Litvintseva A."/>
            <person name="Heitman J."/>
            <person name="Chen Y."/>
            <person name="Sun S."/>
            <person name="Springer D."/>
            <person name="Dromer F."/>
            <person name="Young S."/>
            <person name="Zeng Q."/>
            <person name="Chapman S."/>
            <person name="Gujja S."/>
            <person name="Saif S."/>
            <person name="Birren B."/>
        </authorList>
    </citation>
    <scope>NUCLEOTIDE SEQUENCE [LARGE SCALE GENOMIC DNA]</scope>
    <source>
        <strain evidence="4">CBS 10435</strain>
    </source>
</reference>
<dbReference type="AlphaFoldDB" id="A0A1B9IPH8"/>
<organism evidence="3 4">
    <name type="scientific">Kwoniella mangroviensis CBS 10435</name>
    <dbReference type="NCBI Taxonomy" id="1331196"/>
    <lineage>
        <taxon>Eukaryota</taxon>
        <taxon>Fungi</taxon>
        <taxon>Dikarya</taxon>
        <taxon>Basidiomycota</taxon>
        <taxon>Agaricomycotina</taxon>
        <taxon>Tremellomycetes</taxon>
        <taxon>Tremellales</taxon>
        <taxon>Cryptococcaceae</taxon>
        <taxon>Kwoniella</taxon>
    </lineage>
</organism>
<accession>A0A1B9IPH8</accession>
<keyword evidence="1" id="KW-0175">Coiled coil</keyword>
<feature type="compositionally biased region" description="Basic and acidic residues" evidence="2">
    <location>
        <begin position="186"/>
        <end position="252"/>
    </location>
</feature>
<evidence type="ECO:0000313" key="4">
    <source>
        <dbReference type="Proteomes" id="UP000092583"/>
    </source>
</evidence>
<feature type="region of interest" description="Disordered" evidence="2">
    <location>
        <begin position="1"/>
        <end position="38"/>
    </location>
</feature>
<evidence type="ECO:0000256" key="1">
    <source>
        <dbReference type="SAM" id="Coils"/>
    </source>
</evidence>
<evidence type="ECO:0000313" key="3">
    <source>
        <dbReference type="EMBL" id="OCF57417.1"/>
    </source>
</evidence>
<protein>
    <submittedName>
        <fullName evidence="3">Uncharacterized protein</fullName>
    </submittedName>
</protein>
<feature type="compositionally biased region" description="Low complexity" evidence="2">
    <location>
        <begin position="10"/>
        <end position="32"/>
    </location>
</feature>
<feature type="coiled-coil region" evidence="1">
    <location>
        <begin position="118"/>
        <end position="152"/>
    </location>
</feature>
<reference evidence="3 4" key="1">
    <citation type="submission" date="2013-07" db="EMBL/GenBank/DDBJ databases">
        <title>The Genome Sequence of Kwoniella mangroviensis CBS10435.</title>
        <authorList>
            <consortium name="The Broad Institute Genome Sequencing Platform"/>
            <person name="Cuomo C."/>
            <person name="Litvintseva A."/>
            <person name="Chen Y."/>
            <person name="Heitman J."/>
            <person name="Sun S."/>
            <person name="Springer D."/>
            <person name="Dromer F."/>
            <person name="Young S.K."/>
            <person name="Zeng Q."/>
            <person name="Gargeya S."/>
            <person name="Fitzgerald M."/>
            <person name="Abouelleil A."/>
            <person name="Alvarado L."/>
            <person name="Berlin A.M."/>
            <person name="Chapman S.B."/>
            <person name="Dewar J."/>
            <person name="Goldberg J."/>
            <person name="Griggs A."/>
            <person name="Gujja S."/>
            <person name="Hansen M."/>
            <person name="Howarth C."/>
            <person name="Imamovic A."/>
            <person name="Larimer J."/>
            <person name="McCowan C."/>
            <person name="Murphy C."/>
            <person name="Pearson M."/>
            <person name="Priest M."/>
            <person name="Roberts A."/>
            <person name="Saif S."/>
            <person name="Shea T."/>
            <person name="Sykes S."/>
            <person name="Wortman J."/>
            <person name="Nusbaum C."/>
            <person name="Birren B."/>
        </authorList>
    </citation>
    <scope>NUCLEOTIDE SEQUENCE [LARGE SCALE GENOMIC DNA]</scope>
    <source>
        <strain evidence="3 4">CBS 10435</strain>
    </source>
</reference>
<feature type="region of interest" description="Disordered" evidence="2">
    <location>
        <begin position="186"/>
        <end position="298"/>
    </location>
</feature>
<name>A0A1B9IPH8_9TREE</name>
<sequence length="298" mass="33459">MSPIRRSAKSNKTNTSSSSSSSSAQAGSSASSMDGFPRTFDETTILRNALLETERKAIILEGQLAIKEEEYTKLFQETTQLDERLKQFSSRVNDIEESQVMIDKQFSDPDSDLFLLHRKELLDELRSLKENNNQLKEQLKSLDEELSNQIAINISTQDQIDDLSVVKTQYEELKVKFDDLQKSKTRTKFEDEEKRLNETEEQKKKVEDSKEKLEGKLAKIREMLCDDMPEGEKDDTSRPDDGSEMVKVREEGEGSGGSGAGSKDRKGKKRASEIDAGDTDSKRSRAASGGKAKAEGKI</sequence>
<gene>
    <name evidence="3" type="ORF">L486_04875</name>
</gene>
<evidence type="ECO:0000256" key="2">
    <source>
        <dbReference type="SAM" id="MobiDB-lite"/>
    </source>
</evidence>
<dbReference type="Proteomes" id="UP000092583">
    <property type="component" value="Unassembled WGS sequence"/>
</dbReference>
<dbReference type="OrthoDB" id="10648450at2759"/>
<dbReference type="EMBL" id="KI669463">
    <property type="protein sequence ID" value="OCF57417.1"/>
    <property type="molecule type" value="Genomic_DNA"/>
</dbReference>
<keyword evidence="4" id="KW-1185">Reference proteome</keyword>